<dbReference type="Pfam" id="PF14223">
    <property type="entry name" value="Retrotran_gag_2"/>
    <property type="match status" value="1"/>
</dbReference>
<dbReference type="PANTHER" id="PTHR47481:SF9">
    <property type="entry name" value="RETROTRANSPOSON GAG DOMAIN-CONTAINING PROTEIN"/>
    <property type="match status" value="1"/>
</dbReference>
<feature type="compositionally biased region" description="Polar residues" evidence="1">
    <location>
        <begin position="244"/>
        <end position="259"/>
    </location>
</feature>
<dbReference type="Pfam" id="PF07727">
    <property type="entry name" value="RVT_2"/>
    <property type="match status" value="1"/>
</dbReference>
<dbReference type="AlphaFoldDB" id="A0A438G5N3"/>
<evidence type="ECO:0000259" key="2">
    <source>
        <dbReference type="Pfam" id="PF07727"/>
    </source>
</evidence>
<dbReference type="InterPro" id="IPR013103">
    <property type="entry name" value="RVT_2"/>
</dbReference>
<sequence length="879" mass="98217">MSSPTQPTFKILLVVFNITAQINEKLTPSSFPQWRAQFEALLIGYDLMDYVTGESRCPPSDGTPPSIAKKHHWVRQDKLILSAILASTSPTITSLIATTKTSYDAWKKLSTMYASKSRTRAMQLKEELTLIQRGNHPILEYLHVVKGLADEIALIDHPISDDDITLYVLNGLGPEFREIAAPIRAREKSLAFEELHDLLIGHENYLCRMDAATQQLVAAANFTSRRSGFSASQQKKASHKGNGSPRSQGQYRFSISNGPSRDPRRSNNQDRFNSNQRRYQPKCQYCDQMGHTTKAYPQLNSSEITLNCAGTSDGQENKWLIDSATSHNITGDIKNLSIHSEYDSTNEVLFGDGTGTIHGAILLRGACENGVYIFPNSMVAPSTPKMVAYVHERTSIDGWHKRLGHPSIKPPPSSEPAATIPAPPPDVGIHMTVPHASLSNSLASSLIPDSQSPVHTEPISHRTHSMTTRSMNNIFKPKQLHTVSKHYLPLPLEQTCVTQTVFHPEWREAMSSELTALIRHGTWDLIPPPINCHPVGCKWVFRVKRKVDGSVDKFKVRLVAKGYNQQPGVDYNETFSPVVKPATIRTMLSIAIMNGWPLKQMDVNNAFLHGNLTETVYMVQPPSFKDLSRPDYVCRLRKAIYGLKQAPRAWYSSLKTALLALGFQNSKADSSLFVYRHDSIVCYFLVYVDDLVITSNDKKFVAHVVTKLGDQFSLKDMGSLHYFLGVEVIPTNAGVFLSQHKYVRDILENTHMAGAKDVSIPLSTTQSLHLVDGTNAVNSTEYRRVIGSLQYLSLTRPDISFAVNKLSQFMHKPIVTHWTTTKRLLRYLKKTIFHGLHLKSAAAPCLTTYTDADWVGNIDDRTSTSAYITFLGCNPISWS</sequence>
<feature type="region of interest" description="Disordered" evidence="1">
    <location>
        <begin position="229"/>
        <end position="277"/>
    </location>
</feature>
<proteinExistence type="predicted"/>
<feature type="domain" description="Reverse transcriptase Ty1/copia-type" evidence="2">
    <location>
        <begin position="522"/>
        <end position="762"/>
    </location>
</feature>
<dbReference type="SUPFAM" id="SSF56672">
    <property type="entry name" value="DNA/RNA polymerases"/>
    <property type="match status" value="1"/>
</dbReference>
<dbReference type="PANTHER" id="PTHR47481">
    <property type="match status" value="1"/>
</dbReference>
<dbReference type="InterPro" id="IPR043502">
    <property type="entry name" value="DNA/RNA_pol_sf"/>
</dbReference>
<dbReference type="EMBL" id="QGNW01000579">
    <property type="protein sequence ID" value="RVW67522.1"/>
    <property type="molecule type" value="Genomic_DNA"/>
</dbReference>
<organism evidence="3 4">
    <name type="scientific">Vitis vinifera</name>
    <name type="common">Grape</name>
    <dbReference type="NCBI Taxonomy" id="29760"/>
    <lineage>
        <taxon>Eukaryota</taxon>
        <taxon>Viridiplantae</taxon>
        <taxon>Streptophyta</taxon>
        <taxon>Embryophyta</taxon>
        <taxon>Tracheophyta</taxon>
        <taxon>Spermatophyta</taxon>
        <taxon>Magnoliopsida</taxon>
        <taxon>eudicotyledons</taxon>
        <taxon>Gunneridae</taxon>
        <taxon>Pentapetalae</taxon>
        <taxon>rosids</taxon>
        <taxon>Vitales</taxon>
        <taxon>Vitaceae</taxon>
        <taxon>Viteae</taxon>
        <taxon>Vitis</taxon>
    </lineage>
</organism>
<gene>
    <name evidence="3" type="primary">RE2_974</name>
    <name evidence="3" type="ORF">CK203_064150</name>
</gene>
<reference evidence="3 4" key="1">
    <citation type="journal article" date="2018" name="PLoS Genet.">
        <title>Population sequencing reveals clonal diversity and ancestral inbreeding in the grapevine cultivar Chardonnay.</title>
        <authorList>
            <person name="Roach M.J."/>
            <person name="Johnson D.L."/>
            <person name="Bohlmann J."/>
            <person name="van Vuuren H.J."/>
            <person name="Jones S.J."/>
            <person name="Pretorius I.S."/>
            <person name="Schmidt S.A."/>
            <person name="Borneman A.R."/>
        </authorList>
    </citation>
    <scope>NUCLEOTIDE SEQUENCE [LARGE SCALE GENOMIC DNA]</scope>
    <source>
        <strain evidence="4">cv. Chardonnay</strain>
        <tissue evidence="3">Leaf</tissue>
    </source>
</reference>
<comment type="caution">
    <text evidence="3">The sequence shown here is derived from an EMBL/GenBank/DDBJ whole genome shotgun (WGS) entry which is preliminary data.</text>
</comment>
<dbReference type="Proteomes" id="UP000288805">
    <property type="component" value="Unassembled WGS sequence"/>
</dbReference>
<evidence type="ECO:0000256" key="1">
    <source>
        <dbReference type="SAM" id="MobiDB-lite"/>
    </source>
</evidence>
<evidence type="ECO:0000313" key="4">
    <source>
        <dbReference type="Proteomes" id="UP000288805"/>
    </source>
</evidence>
<evidence type="ECO:0000313" key="3">
    <source>
        <dbReference type="EMBL" id="RVW67522.1"/>
    </source>
</evidence>
<name>A0A438G5N3_VITVI</name>
<protein>
    <submittedName>
        <fullName evidence="3">Retrovirus-related Pol polyprotein from transposon RE2</fullName>
    </submittedName>
</protein>
<accession>A0A438G5N3</accession>